<evidence type="ECO:0000313" key="8">
    <source>
        <dbReference type="Proteomes" id="UP000182738"/>
    </source>
</evidence>
<dbReference type="PANTHER" id="PTHR30250:SF11">
    <property type="entry name" value="O-ANTIGEN TRANSPORTER-RELATED"/>
    <property type="match status" value="1"/>
</dbReference>
<feature type="transmembrane region" description="Helical" evidence="6">
    <location>
        <begin position="393"/>
        <end position="418"/>
    </location>
</feature>
<evidence type="ECO:0000256" key="4">
    <source>
        <dbReference type="ARBA" id="ARBA00022989"/>
    </source>
</evidence>
<feature type="transmembrane region" description="Helical" evidence="6">
    <location>
        <begin position="179"/>
        <end position="202"/>
    </location>
</feature>
<sequence length="436" mass="49710">MIDKIKNFNSDKKVLMGNLFSLLLLQGANYLLPLVTLPYLLRTIGPERYGLVVFAQAFIQYFVMITDYGFNLSATREISINRESKKKVSEIFSSVIVIKFVFMALSFLILTIIIFSFDKFKANPLVYYYTFGMVVGNVLFPTWYFQGIEKMKFITILNVLSKSIFTILLFWLIRDESDYILVPVINSIGSITVGCLSLLIIARKFSVKLTIPTLNNIKFHLREGWYVFVSTLSISLYTVTNSFLLGIFTNDVIVGYYASAEKVVQAFQNLLVPISQTIYPYINKLAHQSKEQAISFIKKMLIVVGSFSLTISIFIFIFSSTIITSLFGKNYSDAIIILKVLAFLPFIIGLSNMFGTQTLLVFNFKKLFTTSILMPAFIHTLVIFWAIPHYGAIGLASMTLFTELLIVSIRVFGISILYRNFFWEGSKHDEKIKNSF</sequence>
<keyword evidence="3 6" id="KW-0812">Transmembrane</keyword>
<evidence type="ECO:0000256" key="6">
    <source>
        <dbReference type="SAM" id="Phobius"/>
    </source>
</evidence>
<feature type="transmembrane region" description="Helical" evidence="6">
    <location>
        <begin position="127"/>
        <end position="146"/>
    </location>
</feature>
<feature type="transmembrane region" description="Helical" evidence="6">
    <location>
        <begin position="49"/>
        <end position="70"/>
    </location>
</feature>
<keyword evidence="4 6" id="KW-1133">Transmembrane helix</keyword>
<feature type="transmembrane region" description="Helical" evidence="6">
    <location>
        <begin position="263"/>
        <end position="282"/>
    </location>
</feature>
<dbReference type="Proteomes" id="UP000182738">
    <property type="component" value="Unassembled WGS sequence"/>
</dbReference>
<feature type="transmembrane region" description="Helical" evidence="6">
    <location>
        <begin position="334"/>
        <end position="355"/>
    </location>
</feature>
<dbReference type="AlphaFoldDB" id="A0A0K6GLL5"/>
<dbReference type="GO" id="GO:0005886">
    <property type="term" value="C:plasma membrane"/>
    <property type="evidence" value="ECO:0007669"/>
    <property type="project" value="UniProtKB-SubCell"/>
</dbReference>
<protein>
    <submittedName>
        <fullName evidence="7">Membrane protein involved in the export of O-antigen and teichoic acid</fullName>
    </submittedName>
</protein>
<keyword evidence="8" id="KW-1185">Reference proteome</keyword>
<feature type="transmembrane region" description="Helical" evidence="6">
    <location>
        <begin position="223"/>
        <end position="248"/>
    </location>
</feature>
<dbReference type="RefSeq" id="WP_245191144.1">
    <property type="nucleotide sequence ID" value="NZ_BAABDZ010000015.1"/>
</dbReference>
<feature type="transmembrane region" description="Helical" evidence="6">
    <location>
        <begin position="367"/>
        <end position="387"/>
    </location>
</feature>
<organism evidence="7 8">
    <name type="scientific">Anoxybacillus suryakundensis</name>
    <dbReference type="NCBI Taxonomy" id="1325335"/>
    <lineage>
        <taxon>Bacteria</taxon>
        <taxon>Bacillati</taxon>
        <taxon>Bacillota</taxon>
        <taxon>Bacilli</taxon>
        <taxon>Bacillales</taxon>
        <taxon>Anoxybacillaceae</taxon>
        <taxon>Anoxybacillus</taxon>
    </lineage>
</organism>
<dbReference type="EMBL" id="CYGZ01000005">
    <property type="protein sequence ID" value="CUA79614.1"/>
    <property type="molecule type" value="Genomic_DNA"/>
</dbReference>
<feature type="transmembrane region" description="Helical" evidence="6">
    <location>
        <begin position="153"/>
        <end position="173"/>
    </location>
</feature>
<keyword evidence="5 6" id="KW-0472">Membrane</keyword>
<evidence type="ECO:0000256" key="3">
    <source>
        <dbReference type="ARBA" id="ARBA00022692"/>
    </source>
</evidence>
<dbReference type="PANTHER" id="PTHR30250">
    <property type="entry name" value="PST FAMILY PREDICTED COLANIC ACID TRANSPORTER"/>
    <property type="match status" value="1"/>
</dbReference>
<evidence type="ECO:0000256" key="5">
    <source>
        <dbReference type="ARBA" id="ARBA00023136"/>
    </source>
</evidence>
<dbReference type="InterPro" id="IPR002797">
    <property type="entry name" value="Polysacc_synth"/>
</dbReference>
<evidence type="ECO:0000313" key="7">
    <source>
        <dbReference type="EMBL" id="CUA79614.1"/>
    </source>
</evidence>
<dbReference type="Pfam" id="PF01943">
    <property type="entry name" value="Polysacc_synt"/>
    <property type="match status" value="1"/>
</dbReference>
<dbReference type="CDD" id="cd13128">
    <property type="entry name" value="MATE_Wzx_like"/>
    <property type="match status" value="1"/>
</dbReference>
<evidence type="ECO:0000256" key="2">
    <source>
        <dbReference type="ARBA" id="ARBA00022475"/>
    </source>
</evidence>
<dbReference type="STRING" id="1325335.GCA_001418025_00922"/>
<feature type="transmembrane region" description="Helical" evidence="6">
    <location>
        <begin position="91"/>
        <end position="115"/>
    </location>
</feature>
<name>A0A0K6GLL5_9BACL</name>
<keyword evidence="2" id="KW-1003">Cell membrane</keyword>
<comment type="subcellular location">
    <subcellularLocation>
        <location evidence="1">Cell membrane</location>
        <topology evidence="1">Multi-pass membrane protein</topology>
    </subcellularLocation>
</comment>
<accession>A0A0K6GLL5</accession>
<gene>
    <name evidence="7" type="ORF">Ga0061060_1058</name>
</gene>
<dbReference type="InterPro" id="IPR050833">
    <property type="entry name" value="Poly_Biosynth_Transport"/>
</dbReference>
<proteinExistence type="predicted"/>
<evidence type="ECO:0000256" key="1">
    <source>
        <dbReference type="ARBA" id="ARBA00004651"/>
    </source>
</evidence>
<reference evidence="8" key="1">
    <citation type="submission" date="2015-08" db="EMBL/GenBank/DDBJ databases">
        <authorList>
            <person name="Varghese N."/>
        </authorList>
    </citation>
    <scope>NUCLEOTIDE SEQUENCE [LARGE SCALE GENOMIC DNA]</scope>
    <source>
        <strain evidence="8">DSM 27374</strain>
    </source>
</reference>
<feature type="transmembrane region" description="Helical" evidence="6">
    <location>
        <begin position="302"/>
        <end position="328"/>
    </location>
</feature>